<evidence type="ECO:0000256" key="1">
    <source>
        <dbReference type="SAM" id="MobiDB-lite"/>
    </source>
</evidence>
<dbReference type="EMBL" id="SORZ01000002">
    <property type="protein sequence ID" value="TPW34006.1"/>
    <property type="molecule type" value="Genomic_DNA"/>
</dbReference>
<sequence>MTLPSTASQASPKPPLSGRAEVSSTAIPSLSRHYLLDWFGRFIDHDPLADRLRRRPYQPRFRPGLFVLAVRPLHPQATALLRKRSSQPRPVPDFRMVESDEGMTGLQVKETGLWFSIHAENDKTCQTAPAMKDWEKFTLLTETMLDGLDLLGDPELGECRDPSGEAVPAFVMDESLGRSSGRLGAKVFTPALNLDLLEELGQMAPGEVKTLPFRLSDPDSDHVGEHLFTVTRREPAGDGAP</sequence>
<dbReference type="AlphaFoldDB" id="A0A506UKZ5"/>
<protein>
    <submittedName>
        <fullName evidence="2">Uncharacterized protein</fullName>
    </submittedName>
</protein>
<reference evidence="2 3" key="1">
    <citation type="submission" date="2019-03" db="EMBL/GenBank/DDBJ databases">
        <title>The complete genome sequence of Neokomagataea sp. Jb2 NBRC113641.</title>
        <authorList>
            <person name="Chua K.-O."/>
            <person name="Chan K.-G."/>
            <person name="See-Too W.-S."/>
        </authorList>
    </citation>
    <scope>NUCLEOTIDE SEQUENCE [LARGE SCALE GENOMIC DNA]</scope>
    <source>
        <strain evidence="2 3">Jb2</strain>
    </source>
</reference>
<dbReference type="RefSeq" id="WP_165600694.1">
    <property type="nucleotide sequence ID" value="NZ_SORZ01000002.1"/>
</dbReference>
<feature type="compositionally biased region" description="Polar residues" evidence="1">
    <location>
        <begin position="1"/>
        <end position="11"/>
    </location>
</feature>
<dbReference type="Proteomes" id="UP000315037">
    <property type="component" value="Unassembled WGS sequence"/>
</dbReference>
<evidence type="ECO:0000313" key="3">
    <source>
        <dbReference type="Proteomes" id="UP000315037"/>
    </source>
</evidence>
<keyword evidence="3" id="KW-1185">Reference proteome</keyword>
<gene>
    <name evidence="2" type="ORF">E3202_05445</name>
</gene>
<name>A0A506UKZ5_9PROT</name>
<proteinExistence type="predicted"/>
<comment type="caution">
    <text evidence="2">The sequence shown here is derived from an EMBL/GenBank/DDBJ whole genome shotgun (WGS) entry which is preliminary data.</text>
</comment>
<evidence type="ECO:0000313" key="2">
    <source>
        <dbReference type="EMBL" id="TPW34006.1"/>
    </source>
</evidence>
<accession>A0A506UKZ5</accession>
<organism evidence="2 3">
    <name type="scientific">Oecophyllibacter saccharovorans</name>
    <dbReference type="NCBI Taxonomy" id="2558360"/>
    <lineage>
        <taxon>Bacteria</taxon>
        <taxon>Pseudomonadati</taxon>
        <taxon>Pseudomonadota</taxon>
        <taxon>Alphaproteobacteria</taxon>
        <taxon>Acetobacterales</taxon>
        <taxon>Acetobacteraceae</taxon>
        <taxon>Oecophyllibacter</taxon>
    </lineage>
</organism>
<feature type="region of interest" description="Disordered" evidence="1">
    <location>
        <begin position="1"/>
        <end position="21"/>
    </location>
</feature>